<dbReference type="RefSeq" id="WP_181608079.1">
    <property type="nucleotide sequence ID" value="NZ_BAABAM010000001.1"/>
</dbReference>
<keyword evidence="1" id="KW-0547">Nucleotide-binding</keyword>
<evidence type="ECO:0000313" key="5">
    <source>
        <dbReference type="Proteomes" id="UP000530928"/>
    </source>
</evidence>
<protein>
    <submittedName>
        <fullName evidence="4">DNA-binding CsgD family transcriptional regulator</fullName>
    </submittedName>
</protein>
<accession>A0A7W0HN03</accession>
<feature type="domain" description="HTH luxR-type" evidence="3">
    <location>
        <begin position="836"/>
        <end position="899"/>
    </location>
</feature>
<dbReference type="Proteomes" id="UP000530928">
    <property type="component" value="Unassembled WGS sequence"/>
</dbReference>
<dbReference type="InterPro" id="IPR027417">
    <property type="entry name" value="P-loop_NTPase"/>
</dbReference>
<dbReference type="SUPFAM" id="SSF52540">
    <property type="entry name" value="P-loop containing nucleoside triphosphate hydrolases"/>
    <property type="match status" value="1"/>
</dbReference>
<gene>
    <name evidence="4" type="ORF">HNR30_000603</name>
</gene>
<dbReference type="Pfam" id="PF00196">
    <property type="entry name" value="GerE"/>
    <property type="match status" value="1"/>
</dbReference>
<organism evidence="4 5">
    <name type="scientific">Nonomuraea soli</name>
    <dbReference type="NCBI Taxonomy" id="1032476"/>
    <lineage>
        <taxon>Bacteria</taxon>
        <taxon>Bacillati</taxon>
        <taxon>Actinomycetota</taxon>
        <taxon>Actinomycetes</taxon>
        <taxon>Streptosporangiales</taxon>
        <taxon>Streptosporangiaceae</taxon>
        <taxon>Nonomuraea</taxon>
    </lineage>
</organism>
<dbReference type="InterPro" id="IPR041664">
    <property type="entry name" value="AAA_16"/>
</dbReference>
<evidence type="ECO:0000256" key="1">
    <source>
        <dbReference type="ARBA" id="ARBA00022741"/>
    </source>
</evidence>
<evidence type="ECO:0000313" key="4">
    <source>
        <dbReference type="EMBL" id="MBA2889268.1"/>
    </source>
</evidence>
<proteinExistence type="predicted"/>
<dbReference type="GO" id="GO:0006355">
    <property type="term" value="P:regulation of DNA-templated transcription"/>
    <property type="evidence" value="ECO:0007669"/>
    <property type="project" value="InterPro"/>
</dbReference>
<evidence type="ECO:0000259" key="3">
    <source>
        <dbReference type="PROSITE" id="PS50043"/>
    </source>
</evidence>
<dbReference type="AlphaFoldDB" id="A0A7W0HN03"/>
<dbReference type="SMART" id="SM00421">
    <property type="entry name" value="HTH_LUXR"/>
    <property type="match status" value="1"/>
</dbReference>
<dbReference type="PROSITE" id="PS50043">
    <property type="entry name" value="HTH_LUXR_2"/>
    <property type="match status" value="1"/>
</dbReference>
<keyword evidence="5" id="KW-1185">Reference proteome</keyword>
<dbReference type="Pfam" id="PF13191">
    <property type="entry name" value="AAA_16"/>
    <property type="match status" value="1"/>
</dbReference>
<name>A0A7W0HN03_9ACTN</name>
<sequence>MLHGREAERAVIDRLVTDARAGRSGAVVVRGEAGIGKSALLRYAADTAEGMRILRGVGVETEVGLAFAGLHLLLGSFADRIAALPPLQAEALRGVFGLTEARPAERFMVGLATLSLLSELAEDRPLLCVIDDAHWLDQASADALLFASRRLDAEGIVMILGARDGVPFAAPGLPDLRLGGLSRAAGAALLAEHPTGLAPHVRDQILDEAQGNPLALLELPGALTAAQRAGELPVEAFRLGAQQLSGRLEEQFAQRLRALPERSRLLVLIAAAEESGALDVVLDAAKILGASLDDLEPVEIDGLVGFVDGRLTFRHPLVRSAAYREATVTRRLAVHRALAEVSGARGDQDRRTWHLSAAAIGPDEELAADLERIAEQAFARGGHAAVAAAYQRSAQLTPDTERRAERLARAAEAAADAGQTQVAAALDEQIVASTARPDVLARLAKMRITLAQEQEHGAQAVELAEVAARIAGEAPAEAAFLFLNAIVSAWSAGDVPAITGLAARTAAGSRDPLLTGATSAIARLADGATAPLLDLMDSIGADPERGPRERLILHSWLSWVADAEAAHDEALAIVRECRARGAIGALPKALLYAGRAQWLLGRFRDVEVTASEGLRIAQDTERTHYGRHLAGLLACVAAIQGDEARCKELTDDILRHGITESGTEALDARDLLDLSLGRHEEVLRWSVRDVSSGLFAMNRTYFHLAAHVEAAVRAGRPELAAEPSSSLTAWARATGQPWVTAVALRCQALLAEGEAAERLFGQAVRLHGSSMVPFEQARTELLYGEWLRRARRRAEARPRLRSALEIFLRLGATPWAERASTELRATGETPQAREQAPDLLAQLTAQELQVVRLAAAGMSNRDIAGQMFLSPRTVSHHLYKAYPKLGVASRHELARMDLR</sequence>
<reference evidence="4 5" key="1">
    <citation type="submission" date="2020-07" db="EMBL/GenBank/DDBJ databases">
        <title>Genomic Encyclopedia of Type Strains, Phase IV (KMG-IV): sequencing the most valuable type-strain genomes for metagenomic binning, comparative biology and taxonomic classification.</title>
        <authorList>
            <person name="Goeker M."/>
        </authorList>
    </citation>
    <scope>NUCLEOTIDE SEQUENCE [LARGE SCALE GENOMIC DNA]</scope>
    <source>
        <strain evidence="4 5">DSM 45533</strain>
    </source>
</reference>
<dbReference type="SUPFAM" id="SSF46894">
    <property type="entry name" value="C-terminal effector domain of the bipartite response regulators"/>
    <property type="match status" value="1"/>
</dbReference>
<dbReference type="InterPro" id="IPR000792">
    <property type="entry name" value="Tscrpt_reg_LuxR_C"/>
</dbReference>
<keyword evidence="2" id="KW-0067">ATP-binding</keyword>
<dbReference type="PRINTS" id="PR00038">
    <property type="entry name" value="HTHLUXR"/>
</dbReference>
<comment type="caution">
    <text evidence="4">The sequence shown here is derived from an EMBL/GenBank/DDBJ whole genome shotgun (WGS) entry which is preliminary data.</text>
</comment>
<dbReference type="GO" id="GO:0005737">
    <property type="term" value="C:cytoplasm"/>
    <property type="evidence" value="ECO:0007669"/>
    <property type="project" value="TreeGrafter"/>
</dbReference>
<dbReference type="PANTHER" id="PTHR16305:SF35">
    <property type="entry name" value="TRANSCRIPTIONAL ACTIVATOR DOMAIN"/>
    <property type="match status" value="1"/>
</dbReference>
<dbReference type="GO" id="GO:0004016">
    <property type="term" value="F:adenylate cyclase activity"/>
    <property type="evidence" value="ECO:0007669"/>
    <property type="project" value="TreeGrafter"/>
</dbReference>
<keyword evidence="4" id="KW-0238">DNA-binding</keyword>
<dbReference type="InterPro" id="IPR016032">
    <property type="entry name" value="Sig_transdc_resp-reg_C-effctor"/>
</dbReference>
<dbReference type="InterPro" id="IPR036388">
    <property type="entry name" value="WH-like_DNA-bd_sf"/>
</dbReference>
<dbReference type="PANTHER" id="PTHR16305">
    <property type="entry name" value="TESTICULAR SOLUBLE ADENYLYL CYCLASE"/>
    <property type="match status" value="1"/>
</dbReference>
<evidence type="ECO:0000256" key="2">
    <source>
        <dbReference type="ARBA" id="ARBA00022840"/>
    </source>
</evidence>
<dbReference type="EMBL" id="JACDUR010000001">
    <property type="protein sequence ID" value="MBA2889268.1"/>
    <property type="molecule type" value="Genomic_DNA"/>
</dbReference>
<dbReference type="GO" id="GO:0003677">
    <property type="term" value="F:DNA binding"/>
    <property type="evidence" value="ECO:0007669"/>
    <property type="project" value="UniProtKB-KW"/>
</dbReference>
<dbReference type="CDD" id="cd06170">
    <property type="entry name" value="LuxR_C_like"/>
    <property type="match status" value="1"/>
</dbReference>
<dbReference type="Gene3D" id="1.10.10.10">
    <property type="entry name" value="Winged helix-like DNA-binding domain superfamily/Winged helix DNA-binding domain"/>
    <property type="match status" value="1"/>
</dbReference>
<dbReference type="GO" id="GO:0005524">
    <property type="term" value="F:ATP binding"/>
    <property type="evidence" value="ECO:0007669"/>
    <property type="project" value="UniProtKB-KW"/>
</dbReference>